<gene>
    <name evidence="1" type="ORF">JR316_010296</name>
</gene>
<accession>A0A8H7XS30</accession>
<organism evidence="1">
    <name type="scientific">Psilocybe cubensis</name>
    <name type="common">Psychedelic mushroom</name>
    <name type="synonym">Stropharia cubensis</name>
    <dbReference type="NCBI Taxonomy" id="181762"/>
    <lineage>
        <taxon>Eukaryota</taxon>
        <taxon>Fungi</taxon>
        <taxon>Dikarya</taxon>
        <taxon>Basidiomycota</taxon>
        <taxon>Agaricomycotina</taxon>
        <taxon>Agaricomycetes</taxon>
        <taxon>Agaricomycetidae</taxon>
        <taxon>Agaricales</taxon>
        <taxon>Agaricineae</taxon>
        <taxon>Strophariaceae</taxon>
        <taxon>Psilocybe</taxon>
    </lineage>
</organism>
<protein>
    <recommendedName>
        <fullName evidence="2">ABM domain-containing protein</fullName>
    </recommendedName>
</protein>
<dbReference type="OrthoDB" id="3830579at2759"/>
<name>A0A8H7XS30_PSICU</name>
<dbReference type="AlphaFoldDB" id="A0A8H7XS30"/>
<evidence type="ECO:0000313" key="1">
    <source>
        <dbReference type="EMBL" id="KAG5164655.1"/>
    </source>
</evidence>
<reference evidence="1" key="1">
    <citation type="submission" date="2021-02" db="EMBL/GenBank/DDBJ databases">
        <title>Psilocybe cubensis genome.</title>
        <authorList>
            <person name="Mckernan K.J."/>
            <person name="Crawford S."/>
            <person name="Trippe A."/>
            <person name="Kane L.T."/>
            <person name="Mclaughlin S."/>
        </authorList>
    </citation>
    <scope>NUCLEOTIDE SEQUENCE [LARGE SCALE GENOMIC DNA]</scope>
    <source>
        <strain evidence="1">MGC-MH-2018</strain>
    </source>
</reference>
<dbReference type="EMBL" id="JAFIQS010000011">
    <property type="protein sequence ID" value="KAG5164655.1"/>
    <property type="molecule type" value="Genomic_DNA"/>
</dbReference>
<evidence type="ECO:0008006" key="2">
    <source>
        <dbReference type="Google" id="ProtNLM"/>
    </source>
</evidence>
<sequence>MSTSVLEVISFTASEAFTADHSLVDKGLEYLKNAEGSLSVFTGFQVEDPKKAYIFIVWKAYENSLNVPKREDYPAYIASTAHLIAGDWSLQHVELDLDPTAALSAPVTEISKVTPKEGFTQSDVDAIIVQLREHADVIPGAHAPLPWGKIIQAPETYTLAVGWDTVQAHQNAVQVPPIDKLAGRLFQISDLVVSHVALHRI</sequence>
<proteinExistence type="predicted"/>
<comment type="caution">
    <text evidence="1">The sequence shown here is derived from an EMBL/GenBank/DDBJ whole genome shotgun (WGS) entry which is preliminary data.</text>
</comment>
<dbReference type="Gene3D" id="3.30.70.100">
    <property type="match status" value="2"/>
</dbReference>